<feature type="transmembrane region" description="Helical" evidence="9">
    <location>
        <begin position="589"/>
        <end position="607"/>
    </location>
</feature>
<protein>
    <submittedName>
        <fullName evidence="10">Cation acetate symporter</fullName>
    </submittedName>
</protein>
<evidence type="ECO:0000256" key="2">
    <source>
        <dbReference type="ARBA" id="ARBA00006434"/>
    </source>
</evidence>
<dbReference type="NCBIfam" id="TIGR03648">
    <property type="entry name" value="Na_symport_lg"/>
    <property type="match status" value="1"/>
</dbReference>
<feature type="transmembrane region" description="Helical" evidence="9">
    <location>
        <begin position="613"/>
        <end position="638"/>
    </location>
</feature>
<comment type="caution">
    <text evidence="10">The sequence shown here is derived from an EMBL/GenBank/DDBJ whole genome shotgun (WGS) entry which is preliminary data.</text>
</comment>
<evidence type="ECO:0000256" key="6">
    <source>
        <dbReference type="ARBA" id="ARBA00023136"/>
    </source>
</evidence>
<evidence type="ECO:0000256" key="4">
    <source>
        <dbReference type="ARBA" id="ARBA00022692"/>
    </source>
</evidence>
<keyword evidence="6 9" id="KW-0472">Membrane</keyword>
<proteinExistence type="inferred from homology"/>
<reference evidence="11" key="1">
    <citation type="submission" date="2023-07" db="EMBL/GenBank/DDBJ databases">
        <title>Verminephrobacter genomes.</title>
        <authorList>
            <person name="Lund M.B."/>
        </authorList>
    </citation>
    <scope>NUCLEOTIDE SEQUENCE [LARGE SCALE GENOMIC DNA]</scope>
    <source>
        <strain evidence="11">AtM5-05</strain>
    </source>
</reference>
<feature type="transmembrane region" description="Helical" evidence="9">
    <location>
        <begin position="107"/>
        <end position="131"/>
    </location>
</feature>
<feature type="transmembrane region" description="Helical" evidence="9">
    <location>
        <begin position="41"/>
        <end position="59"/>
    </location>
</feature>
<dbReference type="PROSITE" id="PS50283">
    <property type="entry name" value="NA_SOLUT_SYMP_3"/>
    <property type="match status" value="1"/>
</dbReference>
<keyword evidence="4 9" id="KW-0812">Transmembrane</keyword>
<feature type="region of interest" description="Disordered" evidence="8">
    <location>
        <begin position="1"/>
        <end position="23"/>
    </location>
</feature>
<dbReference type="InterPro" id="IPR019899">
    <property type="entry name" value="Na/solute_symporter_VC_2705"/>
</dbReference>
<evidence type="ECO:0000256" key="8">
    <source>
        <dbReference type="SAM" id="MobiDB-lite"/>
    </source>
</evidence>
<comment type="subcellular location">
    <subcellularLocation>
        <location evidence="1">Membrane</location>
        <topology evidence="1">Multi-pass membrane protein</topology>
    </subcellularLocation>
</comment>
<feature type="transmembrane region" description="Helical" evidence="9">
    <location>
        <begin position="68"/>
        <end position="87"/>
    </location>
</feature>
<dbReference type="Gene3D" id="1.20.1730.10">
    <property type="entry name" value="Sodium/glucose cotransporter"/>
    <property type="match status" value="1"/>
</dbReference>
<feature type="transmembrane region" description="Helical" evidence="9">
    <location>
        <begin position="250"/>
        <end position="268"/>
    </location>
</feature>
<evidence type="ECO:0000256" key="3">
    <source>
        <dbReference type="ARBA" id="ARBA00022448"/>
    </source>
</evidence>
<evidence type="ECO:0000256" key="5">
    <source>
        <dbReference type="ARBA" id="ARBA00022989"/>
    </source>
</evidence>
<feature type="transmembrane region" description="Helical" evidence="9">
    <location>
        <begin position="143"/>
        <end position="165"/>
    </location>
</feature>
<feature type="transmembrane region" description="Helical" evidence="9">
    <location>
        <begin position="185"/>
        <end position="213"/>
    </location>
</feature>
<evidence type="ECO:0000256" key="9">
    <source>
        <dbReference type="SAM" id="Phobius"/>
    </source>
</evidence>
<dbReference type="CDD" id="cd11480">
    <property type="entry name" value="SLC5sbd_u4"/>
    <property type="match status" value="1"/>
</dbReference>
<dbReference type="InterPro" id="IPR050277">
    <property type="entry name" value="Sodium:Solute_Symporter"/>
</dbReference>
<dbReference type="PANTHER" id="PTHR48086:SF5">
    <property type="entry name" value="NA(+):SOLUTE SYMPORTER (SSF FAMILY)"/>
    <property type="match status" value="1"/>
</dbReference>
<accession>A0ABT3KSF1</accession>
<dbReference type="InterPro" id="IPR038377">
    <property type="entry name" value="Na/Glc_symporter_sf"/>
</dbReference>
<keyword evidence="5 9" id="KW-1133">Transmembrane helix</keyword>
<dbReference type="Pfam" id="PF00474">
    <property type="entry name" value="SSF"/>
    <property type="match status" value="2"/>
</dbReference>
<dbReference type="InterPro" id="IPR001734">
    <property type="entry name" value="Na/solute_symporter"/>
</dbReference>
<name>A0ABT3KSF1_9BURK</name>
<evidence type="ECO:0000256" key="7">
    <source>
        <dbReference type="RuleBase" id="RU362091"/>
    </source>
</evidence>
<feature type="transmembrane region" description="Helical" evidence="9">
    <location>
        <begin position="415"/>
        <end position="437"/>
    </location>
</feature>
<feature type="transmembrane region" description="Helical" evidence="9">
    <location>
        <begin position="682"/>
        <end position="708"/>
    </location>
</feature>
<dbReference type="Proteomes" id="UP001208935">
    <property type="component" value="Unassembled WGS sequence"/>
</dbReference>
<dbReference type="PANTHER" id="PTHR48086">
    <property type="entry name" value="SODIUM/PROLINE SYMPORTER-RELATED"/>
    <property type="match status" value="1"/>
</dbReference>
<dbReference type="PROSITE" id="PS00018">
    <property type="entry name" value="EF_HAND_1"/>
    <property type="match status" value="1"/>
</dbReference>
<evidence type="ECO:0000313" key="10">
    <source>
        <dbReference type="EMBL" id="MCW5320854.1"/>
    </source>
</evidence>
<evidence type="ECO:0000256" key="1">
    <source>
        <dbReference type="ARBA" id="ARBA00004141"/>
    </source>
</evidence>
<dbReference type="RefSeq" id="WP_407830237.1">
    <property type="nucleotide sequence ID" value="NZ_QZCW01000001.1"/>
</dbReference>
<dbReference type="InterPro" id="IPR018247">
    <property type="entry name" value="EF_Hand_1_Ca_BS"/>
</dbReference>
<comment type="similarity">
    <text evidence="2 7">Belongs to the sodium:solute symporter (SSF) (TC 2.A.21) family.</text>
</comment>
<feature type="compositionally biased region" description="Low complexity" evidence="8">
    <location>
        <begin position="1"/>
        <end position="11"/>
    </location>
</feature>
<evidence type="ECO:0000313" key="11">
    <source>
        <dbReference type="Proteomes" id="UP001208935"/>
    </source>
</evidence>
<dbReference type="EMBL" id="QZCW01000001">
    <property type="protein sequence ID" value="MCW5320854.1"/>
    <property type="molecule type" value="Genomic_DNA"/>
</dbReference>
<sequence length="727" mass="77854">MAGPWAASSGATRGGRGTRVQTATRADVDADRAQLWRLHRILALYAAGVLGFLALMAWAESQGLARHWIGPIFLFLPVMVYAGIGVYHRTSDPEDYYVARRRIPPMYNGMATAADWMSAASFISLSGALYLQGFSGTPGQAGGLAYLLGWTGGFCLVALLIAPQLRAMQLYTVPDFFHVRFGGRWPRAIAALAAVLCSFTYVVAQIYGVGLIASRLTGVQFEIGIMLGLGGVLLCSFLGGMRAITWTQVAQYVVVLLAFMIPVSWLAYKQLGNPLATLVYGAQIGKIADLEAQLRASPAEQQVQRAYLQRAEDFAARLQDVDAALERERAKGRERIRALRAQNADMRLIVAASRELAALPHDAASARALWRHEMHENHARAYPLGGLPPHSRAYAGDPHGSPQEQQDYTLARRNFLALMFCLMVGTAGLPHLLTRYYTTPSVAAARASVGWSVFFIALLYLSAPALAALVKFEVMQNLVGSHFDALPNWMAQWARVDGALLSVEDVNGDGLIQFGEIRFGADLIMLATPELGGLPYVVSGLVAAGGLAAALSTADGLLLTISNALVRDLYFQGTDHQAGRQASAEQRVILSKFTLLAVALSAAFVATLKPADILPLVAASFSLAASAFVPAMLLGIFWRGTTRQGAVAGMLGGLALTLYYMLSRAPALQTLPHWPWADDGLWFGIQPVSAGVFGVPCGLLLTLLVSALTRSKMPPRGGSATTAPPGA</sequence>
<feature type="transmembrane region" description="Helical" evidence="9">
    <location>
        <begin position="449"/>
        <end position="470"/>
    </location>
</feature>
<keyword evidence="11" id="KW-1185">Reference proteome</keyword>
<organism evidence="10 11">
    <name type="scientific">Verminephrobacter aporrectodeae subsp. tuberculatae</name>
    <dbReference type="NCBI Taxonomy" id="1110392"/>
    <lineage>
        <taxon>Bacteria</taxon>
        <taxon>Pseudomonadati</taxon>
        <taxon>Pseudomonadota</taxon>
        <taxon>Betaproteobacteria</taxon>
        <taxon>Burkholderiales</taxon>
        <taxon>Comamonadaceae</taxon>
        <taxon>Verminephrobacter</taxon>
    </lineage>
</organism>
<gene>
    <name evidence="10" type="ORF">D5039_06640</name>
</gene>
<feature type="transmembrane region" description="Helical" evidence="9">
    <location>
        <begin position="645"/>
        <end position="662"/>
    </location>
</feature>
<keyword evidence="3" id="KW-0813">Transport</keyword>
<feature type="transmembrane region" description="Helical" evidence="9">
    <location>
        <begin position="225"/>
        <end position="244"/>
    </location>
</feature>